<evidence type="ECO:0000313" key="1">
    <source>
        <dbReference type="EMBL" id="ALY10011.1"/>
    </source>
</evidence>
<proteinExistence type="predicted"/>
<dbReference type="RefSeq" id="YP_009602919.1">
    <property type="nucleotide sequence ID" value="NC_041945.1"/>
</dbReference>
<organism evidence="1 2">
    <name type="scientific">Arthrobacter phage Pumancara</name>
    <dbReference type="NCBI Taxonomy" id="1772311"/>
    <lineage>
        <taxon>Viruses</taxon>
        <taxon>Duplodnaviria</taxon>
        <taxon>Heunggongvirae</taxon>
        <taxon>Uroviricota</taxon>
        <taxon>Caudoviricetes</taxon>
        <taxon>Korravirus</taxon>
        <taxon>Korravirus pumancara</taxon>
    </lineage>
</organism>
<gene>
    <name evidence="1" type="primary">53</name>
    <name evidence="1" type="ORF">PUMANCARA_53</name>
</gene>
<dbReference type="EMBL" id="KU160661">
    <property type="protein sequence ID" value="ALY10011.1"/>
    <property type="molecule type" value="Genomic_DNA"/>
</dbReference>
<evidence type="ECO:0000313" key="2">
    <source>
        <dbReference type="Proteomes" id="UP000223655"/>
    </source>
</evidence>
<sequence length="188" mass="20215">MGKVLVKLFLRGSPTKEHKMAHVNTATVQSIDGNLVKVTKTSTHRDYVKVSVLENSESGEQVVVSWHLTEAAATKYIRTSEIQRIVAHTNTKRGGNWVAKVLPVVNTLTGKDAPAEAPKVEAPRSPEGDGCKCGCGTQVSGKAIYRPGHDAKHVSRLVQETKASGKQPAEAATLSPRLFAKYFAAATK</sequence>
<dbReference type="Proteomes" id="UP000223655">
    <property type="component" value="Segment"/>
</dbReference>
<keyword evidence="2" id="KW-1185">Reference proteome</keyword>
<name>A0A0U4JTL8_9CAUD</name>
<dbReference type="OrthoDB" id="14720at10239"/>
<protein>
    <submittedName>
        <fullName evidence="1">Uncharacterized protein</fullName>
    </submittedName>
</protein>
<dbReference type="KEGG" id="vg:40078786"/>
<accession>A0A0U4JTL8</accession>
<reference evidence="1 2" key="1">
    <citation type="submission" date="2015-11" db="EMBL/GenBank/DDBJ databases">
        <authorList>
            <person name="Guerrero C.A."/>
            <person name="Jacobs-Sera D."/>
            <person name="Bowman C.A."/>
            <person name="Russell D.A."/>
            <person name="Pope W.H."/>
            <person name="Hatfull G.F."/>
        </authorList>
    </citation>
    <scope>NUCLEOTIDE SEQUENCE [LARGE SCALE GENOMIC DNA]</scope>
</reference>
<dbReference type="GeneID" id="40078786"/>